<dbReference type="InterPro" id="IPR041489">
    <property type="entry name" value="PDZ_6"/>
</dbReference>
<dbReference type="SMART" id="SM00228">
    <property type="entry name" value="PDZ"/>
    <property type="match status" value="1"/>
</dbReference>
<comment type="caution">
    <text evidence="2">The sequence shown here is derived from an EMBL/GenBank/DDBJ whole genome shotgun (WGS) entry which is preliminary data.</text>
</comment>
<dbReference type="PROSITE" id="PS00141">
    <property type="entry name" value="ASP_PROTEASE"/>
    <property type="match status" value="1"/>
</dbReference>
<dbReference type="Gene3D" id="2.40.70.10">
    <property type="entry name" value="Acid Proteases"/>
    <property type="match status" value="2"/>
</dbReference>
<proteinExistence type="predicted"/>
<feature type="domain" description="PDZ" evidence="1">
    <location>
        <begin position="302"/>
        <end position="370"/>
    </location>
</feature>
<protein>
    <submittedName>
        <fullName evidence="2">Pdz domain (Also known as dhr or glgf) protein</fullName>
    </submittedName>
</protein>
<dbReference type="InterPro" id="IPR036034">
    <property type="entry name" value="PDZ_sf"/>
</dbReference>
<dbReference type="InterPro" id="IPR021109">
    <property type="entry name" value="Peptidase_aspartic_dom_sf"/>
</dbReference>
<gene>
    <name evidence="2" type="ORF">M23134_01619</name>
</gene>
<name>A1ZTN6_MICM2</name>
<dbReference type="PROSITE" id="PS50106">
    <property type="entry name" value="PDZ"/>
    <property type="match status" value="1"/>
</dbReference>
<evidence type="ECO:0000259" key="1">
    <source>
        <dbReference type="PROSITE" id="PS50106"/>
    </source>
</evidence>
<dbReference type="GO" id="GO:0006508">
    <property type="term" value="P:proteolysis"/>
    <property type="evidence" value="ECO:0007669"/>
    <property type="project" value="InterPro"/>
</dbReference>
<dbReference type="SUPFAM" id="SSF50630">
    <property type="entry name" value="Acid proteases"/>
    <property type="match status" value="2"/>
</dbReference>
<evidence type="ECO:0000313" key="3">
    <source>
        <dbReference type="Proteomes" id="UP000004095"/>
    </source>
</evidence>
<accession>A1ZTN6</accession>
<dbReference type="InterPro" id="IPR001969">
    <property type="entry name" value="Aspartic_peptidase_AS"/>
</dbReference>
<dbReference type="Proteomes" id="UP000004095">
    <property type="component" value="Unassembled WGS sequence"/>
</dbReference>
<dbReference type="EMBL" id="AAWS01000036">
    <property type="protein sequence ID" value="EAY26296.1"/>
    <property type="molecule type" value="Genomic_DNA"/>
</dbReference>
<dbReference type="Pfam" id="PF13650">
    <property type="entry name" value="Asp_protease_2"/>
    <property type="match status" value="2"/>
</dbReference>
<sequence length="383" mass="42850">MQAQTYAKTPQNVAAVRLPMKMVGEHIFIKLKVGDSQHLNFIFDTGAGGTVINLRTAKNLKLMPSGFTPVKSAHSQDFTPYFANNELKLAHLSVPDVRLLGSSLSHLEARSGAVIDGIVGFAILKKYIVRINHDAHQLELYNKAQYQFPKNAKAYDVSWWFPVPSIKASITLDNGEKVTGSFLIDTGASTSLILTTPFVNRHQLLKKFNKKLKHSSQGLTSSKVTDFKARLKGMKVGDFNFSNVPVNLSRAKRGLLASDKIDGILGNAILKRFNLILDYSNQKLILEPNRYFKQAFKVNSSGIRIKLTLKKEFKVMEIYKNSPADKAGLLPEDELLAINGMSTKKLTMTRIIQLFREHGNVVYLTVKREGKIKKFAMKLQSLI</sequence>
<dbReference type="Gene3D" id="2.30.42.10">
    <property type="match status" value="1"/>
</dbReference>
<dbReference type="SUPFAM" id="SSF50156">
    <property type="entry name" value="PDZ domain-like"/>
    <property type="match status" value="1"/>
</dbReference>
<evidence type="ECO:0000313" key="2">
    <source>
        <dbReference type="EMBL" id="EAY26296.1"/>
    </source>
</evidence>
<dbReference type="GO" id="GO:0004190">
    <property type="term" value="F:aspartic-type endopeptidase activity"/>
    <property type="evidence" value="ECO:0007669"/>
    <property type="project" value="InterPro"/>
</dbReference>
<reference evidence="2 3" key="1">
    <citation type="submission" date="2007-01" db="EMBL/GenBank/DDBJ databases">
        <authorList>
            <person name="Haygood M."/>
            <person name="Podell S."/>
            <person name="Anderson C."/>
            <person name="Hopkinson B."/>
            <person name="Roe K."/>
            <person name="Barbeau K."/>
            <person name="Gaasterland T."/>
            <person name="Ferriera S."/>
            <person name="Johnson J."/>
            <person name="Kravitz S."/>
            <person name="Beeson K."/>
            <person name="Sutton G."/>
            <person name="Rogers Y.-H."/>
            <person name="Friedman R."/>
            <person name="Frazier M."/>
            <person name="Venter J.C."/>
        </authorList>
    </citation>
    <scope>NUCLEOTIDE SEQUENCE [LARGE SCALE GENOMIC DNA]</scope>
    <source>
        <strain evidence="2 3">ATCC 23134</strain>
    </source>
</reference>
<dbReference type="Pfam" id="PF17820">
    <property type="entry name" value="PDZ_6"/>
    <property type="match status" value="1"/>
</dbReference>
<organism evidence="2 3">
    <name type="scientific">Microscilla marina ATCC 23134</name>
    <dbReference type="NCBI Taxonomy" id="313606"/>
    <lineage>
        <taxon>Bacteria</taxon>
        <taxon>Pseudomonadati</taxon>
        <taxon>Bacteroidota</taxon>
        <taxon>Cytophagia</taxon>
        <taxon>Cytophagales</taxon>
        <taxon>Microscillaceae</taxon>
        <taxon>Microscilla</taxon>
    </lineage>
</organism>
<dbReference type="InterPro" id="IPR001478">
    <property type="entry name" value="PDZ"/>
</dbReference>
<keyword evidence="3" id="KW-1185">Reference proteome</keyword>
<dbReference type="AlphaFoldDB" id="A1ZTN6"/>
<dbReference type="eggNOG" id="COG0793">
    <property type="taxonomic scope" value="Bacteria"/>
</dbReference>